<dbReference type="AlphaFoldDB" id="A0A545STD8"/>
<comment type="cofactor">
    <cofactor evidence="1">
        <name>Fe(2+)</name>
        <dbReference type="ChEBI" id="CHEBI:29033"/>
    </cofactor>
</comment>
<evidence type="ECO:0000313" key="2">
    <source>
        <dbReference type="EMBL" id="TQV68205.1"/>
    </source>
</evidence>
<keyword evidence="2" id="KW-0223">Dioxygenase</keyword>
<evidence type="ECO:0000313" key="3">
    <source>
        <dbReference type="Proteomes" id="UP000315252"/>
    </source>
</evidence>
<dbReference type="SUPFAM" id="SSF51197">
    <property type="entry name" value="Clavaminate synthase-like"/>
    <property type="match status" value="1"/>
</dbReference>
<dbReference type="InterPro" id="IPR008775">
    <property type="entry name" value="Phytyl_CoA_dOase-like"/>
</dbReference>
<dbReference type="RefSeq" id="WP_142899970.1">
    <property type="nucleotide sequence ID" value="NZ_ML660074.1"/>
</dbReference>
<proteinExistence type="predicted"/>
<sequence>MSSQALRVLTQAQADAFHENGVLTVENAVTPDQLAALRADFAAWVEESRGQAESYGKAVDGRPRFDLEASHSAVRPGLRRVNAPVDVSEAYRQVARDSRMVDMVADLIGPDIRYHHSKINSKLPGAKTEVKWHQDFPFTPHSNPDLVTALLMVDEVTEENGPLEVVPGSHKGPIHSLWHGGRFTGAVADDVAAEFQKKAVKCFGPAGSVCLMHTKLAHGSAPNLSQQPRTLSITVYAAADAAACSPNPVPSMLDGEIVRGVEPNRIRSTAYEVEIPEYPRGASFFLQQEAS</sequence>
<accession>A0A545STD8</accession>
<dbReference type="EMBL" id="VHSH01000023">
    <property type="protein sequence ID" value="TQV68205.1"/>
    <property type="molecule type" value="Genomic_DNA"/>
</dbReference>
<organism evidence="2 3">
    <name type="scientific">Denitrobaculum tricleocarpae</name>
    <dbReference type="NCBI Taxonomy" id="2591009"/>
    <lineage>
        <taxon>Bacteria</taxon>
        <taxon>Pseudomonadati</taxon>
        <taxon>Pseudomonadota</taxon>
        <taxon>Alphaproteobacteria</taxon>
        <taxon>Rhodospirillales</taxon>
        <taxon>Rhodospirillaceae</taxon>
        <taxon>Denitrobaculum</taxon>
    </lineage>
</organism>
<dbReference type="Gene3D" id="2.60.120.620">
    <property type="entry name" value="q2cbj1_9rhob like domain"/>
    <property type="match status" value="1"/>
</dbReference>
<keyword evidence="2" id="KW-0560">Oxidoreductase</keyword>
<dbReference type="GO" id="GO:0016706">
    <property type="term" value="F:2-oxoglutarate-dependent dioxygenase activity"/>
    <property type="evidence" value="ECO:0007669"/>
    <property type="project" value="UniProtKB-ARBA"/>
</dbReference>
<dbReference type="OrthoDB" id="9791262at2"/>
<dbReference type="GO" id="GO:0005506">
    <property type="term" value="F:iron ion binding"/>
    <property type="evidence" value="ECO:0007669"/>
    <property type="project" value="UniProtKB-ARBA"/>
</dbReference>
<gene>
    <name evidence="2" type="ORF">FKG95_29010</name>
</gene>
<dbReference type="Pfam" id="PF05721">
    <property type="entry name" value="PhyH"/>
    <property type="match status" value="1"/>
</dbReference>
<keyword evidence="3" id="KW-1185">Reference proteome</keyword>
<protein>
    <submittedName>
        <fullName evidence="2">Phytanoyl-CoA dioxygenase family protein</fullName>
    </submittedName>
</protein>
<name>A0A545STD8_9PROT</name>
<reference evidence="2 3" key="1">
    <citation type="submission" date="2019-06" db="EMBL/GenBank/DDBJ databases">
        <title>Whole genome sequence for Rhodospirillaceae sp. R148.</title>
        <authorList>
            <person name="Wang G."/>
        </authorList>
    </citation>
    <scope>NUCLEOTIDE SEQUENCE [LARGE SCALE GENOMIC DNA]</scope>
    <source>
        <strain evidence="2 3">R148</strain>
    </source>
</reference>
<dbReference type="PANTHER" id="PTHR20883">
    <property type="entry name" value="PHYTANOYL-COA DIOXYGENASE DOMAIN CONTAINING 1"/>
    <property type="match status" value="1"/>
</dbReference>
<dbReference type="PANTHER" id="PTHR20883:SF48">
    <property type="entry name" value="ECTOINE DIOXYGENASE"/>
    <property type="match status" value="1"/>
</dbReference>
<comment type="caution">
    <text evidence="2">The sequence shown here is derived from an EMBL/GenBank/DDBJ whole genome shotgun (WGS) entry which is preliminary data.</text>
</comment>
<dbReference type="Proteomes" id="UP000315252">
    <property type="component" value="Unassembled WGS sequence"/>
</dbReference>
<evidence type="ECO:0000256" key="1">
    <source>
        <dbReference type="ARBA" id="ARBA00001954"/>
    </source>
</evidence>